<protein>
    <submittedName>
        <fullName evidence="2">Uncharacterized protein</fullName>
    </submittedName>
</protein>
<dbReference type="Proteomes" id="UP000266426">
    <property type="component" value="Unassembled WGS sequence"/>
</dbReference>
<dbReference type="EMBL" id="QZJZ01000054">
    <property type="protein sequence ID" value="RJP59176.1"/>
    <property type="molecule type" value="Genomic_DNA"/>
</dbReference>
<evidence type="ECO:0000256" key="1">
    <source>
        <dbReference type="SAM" id="MobiDB-lite"/>
    </source>
</evidence>
<name>A0A3A4R412_9BACT</name>
<sequence>MKVNIQLMICSFFVFTTFGNAEINVDDLPNPLADAQVGEWAYYTQPHGNEVFYQVIKRDGSIITVLAQVYLQGKLMNQERTEVDVNIPPLADQASEYTMSEEELTIKDTVLPCTVFSNDTIKIWTSEKIPVYGQVKVTINDATTLELSSWGFEEQKESSEQQMDNEGAFDNDTN</sequence>
<accession>A0A3A4R412</accession>
<evidence type="ECO:0000313" key="2">
    <source>
        <dbReference type="EMBL" id="RJP59176.1"/>
    </source>
</evidence>
<dbReference type="AlphaFoldDB" id="A0A3A4R412"/>
<organism evidence="2 3">
    <name type="scientific">Candidatus Auribacter fodinae</name>
    <dbReference type="NCBI Taxonomy" id="2093366"/>
    <lineage>
        <taxon>Bacteria</taxon>
        <taxon>Pseudomonadati</taxon>
        <taxon>Candidatus Auribacterota</taxon>
        <taxon>Candidatus Auribacteria</taxon>
        <taxon>Candidatus Auribacterales</taxon>
        <taxon>Candidatus Auribacteraceae</taxon>
        <taxon>Candidatus Auribacter</taxon>
    </lineage>
</organism>
<proteinExistence type="predicted"/>
<reference evidence="2 3" key="1">
    <citation type="journal article" date="2017" name="ISME J.">
        <title>Energy and carbon metabolisms in a deep terrestrial subsurface fluid microbial community.</title>
        <authorList>
            <person name="Momper L."/>
            <person name="Jungbluth S.P."/>
            <person name="Lee M.D."/>
            <person name="Amend J.P."/>
        </authorList>
    </citation>
    <scope>NUCLEOTIDE SEQUENCE [LARGE SCALE GENOMIC DNA]</scope>
    <source>
        <strain evidence="2">SURF_26</strain>
    </source>
</reference>
<gene>
    <name evidence="2" type="ORF">C4541_06715</name>
</gene>
<evidence type="ECO:0000313" key="3">
    <source>
        <dbReference type="Proteomes" id="UP000266426"/>
    </source>
</evidence>
<comment type="caution">
    <text evidence="2">The sequence shown here is derived from an EMBL/GenBank/DDBJ whole genome shotgun (WGS) entry which is preliminary data.</text>
</comment>
<feature type="region of interest" description="Disordered" evidence="1">
    <location>
        <begin position="153"/>
        <end position="174"/>
    </location>
</feature>